<dbReference type="AlphaFoldDB" id="A0AA42U0A2"/>
<dbReference type="GeneID" id="300418779"/>
<dbReference type="Proteomes" id="UP001161697">
    <property type="component" value="Unassembled WGS sequence"/>
</dbReference>
<protein>
    <submittedName>
        <fullName evidence="2">Uncharacterized protein</fullName>
    </submittedName>
</protein>
<comment type="caution">
    <text evidence="2">The sequence shown here is derived from an EMBL/GenBank/DDBJ whole genome shotgun (WGS) entry which is preliminary data.</text>
</comment>
<organism evidence="2 3">
    <name type="scientific">Ectopseudomonas oleovorans</name>
    <name type="common">Pseudomonas oleovorans</name>
    <dbReference type="NCBI Taxonomy" id="301"/>
    <lineage>
        <taxon>Bacteria</taxon>
        <taxon>Pseudomonadati</taxon>
        <taxon>Pseudomonadota</taxon>
        <taxon>Gammaproteobacteria</taxon>
        <taxon>Pseudomonadales</taxon>
        <taxon>Pseudomonadaceae</taxon>
        <taxon>Ectopseudomonas</taxon>
    </lineage>
</organism>
<reference evidence="2" key="1">
    <citation type="submission" date="2022-09" db="EMBL/GenBank/DDBJ databases">
        <title>Intensive care unit water sources are persistently colonized with multi-drug resistant bacteria and are the site of extensive horizontal gene transfer of antibiotic resistance genes.</title>
        <authorList>
            <person name="Diorio-Toth L."/>
        </authorList>
    </citation>
    <scope>NUCLEOTIDE SEQUENCE</scope>
    <source>
        <strain evidence="2">GD03704</strain>
        <strain evidence="1">GD04000</strain>
    </source>
</reference>
<name>A0AA42U0A2_ECTOL</name>
<gene>
    <name evidence="2" type="ORF">N5J11_20345</name>
    <name evidence="1" type="ORF">N7671_00710</name>
</gene>
<evidence type="ECO:0000313" key="3">
    <source>
        <dbReference type="Proteomes" id="UP001161697"/>
    </source>
</evidence>
<dbReference type="EMBL" id="JAOCJE010000001">
    <property type="protein sequence ID" value="MDH1341494.1"/>
    <property type="molecule type" value="Genomic_DNA"/>
</dbReference>
<evidence type="ECO:0000313" key="1">
    <source>
        <dbReference type="EMBL" id="MDH0565810.1"/>
    </source>
</evidence>
<sequence>MDDRIGWKILVGSYLEPVENPVEGVRARLADYRRFDDCEARISSILSIVEACRPWLDGAHARRLAEAAYTRNDAIDQMAEGYGGRVLPGEVRRAAGYEQAGDMEAISAYVLACAAHALQALLPILAGERGGADDWEWHKVFLDSVGAVRDCAVHGYTAPNPSGLSAGEIDACFEIADLADAAALIATRSASGYRGIEGYQPVGGLLVEGRRQLDGTDARDEAIRLKALELIRTGTKLHNLSSKLRGWLLRGTGKSLSKPAMNAILKRYGLHSSPAKKK</sequence>
<dbReference type="RefSeq" id="WP_003460264.1">
    <property type="nucleotide sequence ID" value="NZ_CP104579.1"/>
</dbReference>
<dbReference type="Proteomes" id="UP001159292">
    <property type="component" value="Unassembled WGS sequence"/>
</dbReference>
<proteinExistence type="predicted"/>
<accession>A0AA42U0A2</accession>
<evidence type="ECO:0000313" key="2">
    <source>
        <dbReference type="EMBL" id="MDH1341494.1"/>
    </source>
</evidence>
<dbReference type="EMBL" id="JAOEET010000001">
    <property type="protein sequence ID" value="MDH0565810.1"/>
    <property type="molecule type" value="Genomic_DNA"/>
</dbReference>